<sequence>MKDGGYKTAAIGKSHLQPFSSNAAPLAKTVAEQFNERIPQAWKDDFRPYIQEEPGRYEQGEVYDFPTPYYGFDHVDMVTSHGDICGGHYLQWLRQQSEHWQEYRDPDVQFEHSYTCPQARRTTMPEALYPTRYIEDRAVEWIAQQAQSEQPFFLFISFPDPHHPFNPPGQYWDRYTPDQFRLDVTPDDFDIQPLPLEYAQDRLSQGLPPKTPQDAFAATDTQVREAMALTGGMIDMIDEAVGRITDALKAAGLDDDTVIIFTSDHGDYLGDAGLLLKGPWIRKSIHRVPFIWRDANTGRGRTQLLGSAVDIAPTILSRAGIKPYFGMQGRNLLADYAQGSGREQLLIEHNDNVPRMGLTHASRSRTIYSTRWRLTLYPGESWGELYDLERDPRETCNRWFDADYAQLKADLMERLAVEVIGTMDECPVAIRRA</sequence>
<evidence type="ECO:0000256" key="1">
    <source>
        <dbReference type="ARBA" id="ARBA00008779"/>
    </source>
</evidence>
<dbReference type="InterPro" id="IPR000917">
    <property type="entry name" value="Sulfatase_N"/>
</dbReference>
<dbReference type="AlphaFoldDB" id="A0A081G026"/>
<evidence type="ECO:0000259" key="3">
    <source>
        <dbReference type="Pfam" id="PF00884"/>
    </source>
</evidence>
<comment type="similarity">
    <text evidence="1">Belongs to the sulfatase family.</text>
</comment>
<feature type="domain" description="Sulfatase N-terminal" evidence="3">
    <location>
        <begin position="1"/>
        <end position="321"/>
    </location>
</feature>
<dbReference type="PANTHER" id="PTHR42693:SF53">
    <property type="entry name" value="ENDO-4-O-SULFATASE"/>
    <property type="match status" value="1"/>
</dbReference>
<dbReference type="Proteomes" id="UP000028252">
    <property type="component" value="Unassembled WGS sequence"/>
</dbReference>
<keyword evidence="5" id="KW-1185">Reference proteome</keyword>
<dbReference type="STRING" id="1232683.ADIMK_1866"/>
<dbReference type="GO" id="GO:0004065">
    <property type="term" value="F:arylsulfatase activity"/>
    <property type="evidence" value="ECO:0007669"/>
    <property type="project" value="TreeGrafter"/>
</dbReference>
<dbReference type="PATRIC" id="fig|1232683.4.peg.1841"/>
<reference evidence="4 5" key="1">
    <citation type="submission" date="2014-04" db="EMBL/GenBank/DDBJ databases">
        <title>Marinobacterium kochiensis sp. nov., isolated from sediment sample collected from Kochi backwaters in Kerala, India.</title>
        <authorList>
            <person name="Singh A."/>
            <person name="Pinnaka A.K."/>
        </authorList>
    </citation>
    <scope>NUCLEOTIDE SEQUENCE [LARGE SCALE GENOMIC DNA]</scope>
    <source>
        <strain evidence="4 5">AK27</strain>
    </source>
</reference>
<name>A0A081G026_9GAMM</name>
<dbReference type="Pfam" id="PF00884">
    <property type="entry name" value="Sulfatase"/>
    <property type="match status" value="1"/>
</dbReference>
<dbReference type="InterPro" id="IPR050738">
    <property type="entry name" value="Sulfatase"/>
</dbReference>
<accession>A0A081G026</accession>
<gene>
    <name evidence="4" type="ORF">ADIMK_1866</name>
</gene>
<dbReference type="Gene3D" id="3.40.720.10">
    <property type="entry name" value="Alkaline Phosphatase, subunit A"/>
    <property type="match status" value="1"/>
</dbReference>
<dbReference type="eggNOG" id="COG3119">
    <property type="taxonomic scope" value="Bacteria"/>
</dbReference>
<dbReference type="InterPro" id="IPR017850">
    <property type="entry name" value="Alkaline_phosphatase_core_sf"/>
</dbReference>
<dbReference type="PANTHER" id="PTHR42693">
    <property type="entry name" value="ARYLSULFATASE FAMILY MEMBER"/>
    <property type="match status" value="1"/>
</dbReference>
<comment type="caution">
    <text evidence="4">The sequence shown here is derived from an EMBL/GenBank/DDBJ whole genome shotgun (WGS) entry which is preliminary data.</text>
</comment>
<dbReference type="GO" id="GO:0047753">
    <property type="term" value="F:choline-sulfatase activity"/>
    <property type="evidence" value="ECO:0007669"/>
    <property type="project" value="UniProtKB-EC"/>
</dbReference>
<dbReference type="EC" id="3.1.6.6" evidence="4"/>
<dbReference type="SUPFAM" id="SSF53649">
    <property type="entry name" value="Alkaline phosphatase-like"/>
    <property type="match status" value="1"/>
</dbReference>
<evidence type="ECO:0000313" key="4">
    <source>
        <dbReference type="EMBL" id="KEA64131.1"/>
    </source>
</evidence>
<evidence type="ECO:0000313" key="5">
    <source>
        <dbReference type="Proteomes" id="UP000028252"/>
    </source>
</evidence>
<organism evidence="4 5">
    <name type="scientific">Marinobacterium lacunae</name>
    <dbReference type="NCBI Taxonomy" id="1232683"/>
    <lineage>
        <taxon>Bacteria</taxon>
        <taxon>Pseudomonadati</taxon>
        <taxon>Pseudomonadota</taxon>
        <taxon>Gammaproteobacteria</taxon>
        <taxon>Oceanospirillales</taxon>
        <taxon>Oceanospirillaceae</taxon>
        <taxon>Marinobacterium</taxon>
    </lineage>
</organism>
<keyword evidence="2 4" id="KW-0378">Hydrolase</keyword>
<dbReference type="EMBL" id="JMQN01000021">
    <property type="protein sequence ID" value="KEA64131.1"/>
    <property type="molecule type" value="Genomic_DNA"/>
</dbReference>
<protein>
    <submittedName>
        <fullName evidence="4">Choline-sulfatase</fullName>
        <ecNumber evidence="4">3.1.6.6</ecNumber>
    </submittedName>
</protein>
<evidence type="ECO:0000256" key="2">
    <source>
        <dbReference type="ARBA" id="ARBA00022801"/>
    </source>
</evidence>
<proteinExistence type="inferred from homology"/>